<keyword evidence="3" id="KW-1185">Reference proteome</keyword>
<reference evidence="2 3" key="1">
    <citation type="submission" date="2024-04" db="EMBL/GenBank/DDBJ databases">
        <authorList>
            <consortium name="Genoscope - CEA"/>
            <person name="William W."/>
        </authorList>
    </citation>
    <scope>NUCLEOTIDE SEQUENCE [LARGE SCALE GENOMIC DNA]</scope>
</reference>
<evidence type="ECO:0000256" key="1">
    <source>
        <dbReference type="SAM" id="MobiDB-lite"/>
    </source>
</evidence>
<dbReference type="Proteomes" id="UP001497497">
    <property type="component" value="Unassembled WGS sequence"/>
</dbReference>
<evidence type="ECO:0000313" key="2">
    <source>
        <dbReference type="EMBL" id="CAL1528554.1"/>
    </source>
</evidence>
<evidence type="ECO:0000313" key="3">
    <source>
        <dbReference type="Proteomes" id="UP001497497"/>
    </source>
</evidence>
<dbReference type="EMBL" id="CAXITT010000034">
    <property type="protein sequence ID" value="CAL1528554.1"/>
    <property type="molecule type" value="Genomic_DNA"/>
</dbReference>
<feature type="non-terminal residue" evidence="2">
    <location>
        <position position="1"/>
    </location>
</feature>
<sequence length="148" mass="16339">LTDHKVDRSSTTRPNMYSTISISIVEHSQPDNGLYSMADSTEETNDLPSETMGDVLYDVPKTPKLSILNDQSVTNYTSKTNSYNNIDGVGLISTTKQITNSPELTKDTNQYVNTATLDEIVHGNVTRPHSPTTEFDPANSDDVYYSKA</sequence>
<protein>
    <submittedName>
        <fullName evidence="2">Uncharacterized protein</fullName>
    </submittedName>
</protein>
<feature type="non-terminal residue" evidence="2">
    <location>
        <position position="148"/>
    </location>
</feature>
<gene>
    <name evidence="2" type="ORF">GSLYS_00002724001</name>
</gene>
<organism evidence="2 3">
    <name type="scientific">Lymnaea stagnalis</name>
    <name type="common">Great pond snail</name>
    <name type="synonym">Helix stagnalis</name>
    <dbReference type="NCBI Taxonomy" id="6523"/>
    <lineage>
        <taxon>Eukaryota</taxon>
        <taxon>Metazoa</taxon>
        <taxon>Spiralia</taxon>
        <taxon>Lophotrochozoa</taxon>
        <taxon>Mollusca</taxon>
        <taxon>Gastropoda</taxon>
        <taxon>Heterobranchia</taxon>
        <taxon>Euthyneura</taxon>
        <taxon>Panpulmonata</taxon>
        <taxon>Hygrophila</taxon>
        <taxon>Lymnaeoidea</taxon>
        <taxon>Lymnaeidae</taxon>
        <taxon>Lymnaea</taxon>
    </lineage>
</organism>
<accession>A0AAV2H707</accession>
<comment type="caution">
    <text evidence="2">The sequence shown here is derived from an EMBL/GenBank/DDBJ whole genome shotgun (WGS) entry which is preliminary data.</text>
</comment>
<proteinExistence type="predicted"/>
<feature type="region of interest" description="Disordered" evidence="1">
    <location>
        <begin position="30"/>
        <end position="52"/>
    </location>
</feature>
<dbReference type="AlphaFoldDB" id="A0AAV2H707"/>
<feature type="region of interest" description="Disordered" evidence="1">
    <location>
        <begin position="125"/>
        <end position="148"/>
    </location>
</feature>
<name>A0AAV2H707_LYMST</name>